<name>E4KRG2_9LACT</name>
<evidence type="ECO:0000256" key="7">
    <source>
        <dbReference type="ARBA" id="ARBA00023268"/>
    </source>
</evidence>
<dbReference type="OrthoDB" id="9803907at2"/>
<dbReference type="GO" id="GO:0004357">
    <property type="term" value="F:glutamate-cysteine ligase activity"/>
    <property type="evidence" value="ECO:0007669"/>
    <property type="project" value="UniProtKB-EC"/>
</dbReference>
<dbReference type="PANTHER" id="PTHR38761">
    <property type="entry name" value="GLUTAMATE--CYSTEINE LIGASE"/>
    <property type="match status" value="1"/>
</dbReference>
<evidence type="ECO:0000256" key="9">
    <source>
        <dbReference type="PROSITE-ProRule" id="PRU00409"/>
    </source>
</evidence>
<dbReference type="NCBIfam" id="NF002688">
    <property type="entry name" value="PRK02471.1"/>
    <property type="match status" value="1"/>
</dbReference>
<accession>E4KRG2</accession>
<dbReference type="GO" id="GO:0005524">
    <property type="term" value="F:ATP binding"/>
    <property type="evidence" value="ECO:0007669"/>
    <property type="project" value="UniProtKB-UniRule"/>
</dbReference>
<dbReference type="InterPro" id="IPR014746">
    <property type="entry name" value="Gln_synth/guanido_kin_cat_dom"/>
</dbReference>
<gene>
    <name evidence="12" type="primary">gshAB</name>
    <name evidence="12" type="ORF">HMPREF9257_0463</name>
</gene>
<dbReference type="Gene3D" id="3.30.590.20">
    <property type="match status" value="1"/>
</dbReference>
<comment type="catalytic activity">
    <reaction evidence="8">
        <text>L-cysteine + L-glutamate + ATP = gamma-L-glutamyl-L-cysteine + ADP + phosphate + H(+)</text>
        <dbReference type="Rhea" id="RHEA:13285"/>
        <dbReference type="ChEBI" id="CHEBI:15378"/>
        <dbReference type="ChEBI" id="CHEBI:29985"/>
        <dbReference type="ChEBI" id="CHEBI:30616"/>
        <dbReference type="ChEBI" id="CHEBI:35235"/>
        <dbReference type="ChEBI" id="CHEBI:43474"/>
        <dbReference type="ChEBI" id="CHEBI:58173"/>
        <dbReference type="ChEBI" id="CHEBI:456216"/>
        <dbReference type="EC" id="6.3.2.2"/>
    </reaction>
</comment>
<dbReference type="eggNOG" id="COG2918">
    <property type="taxonomic scope" value="Bacteria"/>
</dbReference>
<evidence type="ECO:0000256" key="1">
    <source>
        <dbReference type="ARBA" id="ARBA00005006"/>
    </source>
</evidence>
<protein>
    <recommendedName>
        <fullName evidence="2">glutamate--cysteine ligase</fullName>
        <ecNumber evidence="2">6.3.2.2</ecNumber>
    </recommendedName>
</protein>
<organism evidence="12 13">
    <name type="scientific">Eremococcus coleocola ACS-139-V-Col8</name>
    <dbReference type="NCBI Taxonomy" id="908337"/>
    <lineage>
        <taxon>Bacteria</taxon>
        <taxon>Bacillati</taxon>
        <taxon>Bacillota</taxon>
        <taxon>Bacilli</taxon>
        <taxon>Lactobacillales</taxon>
        <taxon>Aerococcaceae</taxon>
        <taxon>Eremococcus</taxon>
    </lineage>
</organism>
<evidence type="ECO:0000256" key="2">
    <source>
        <dbReference type="ARBA" id="ARBA00012220"/>
    </source>
</evidence>
<dbReference type="RefSeq" id="WP_006419059.1">
    <property type="nucleotide sequence ID" value="NZ_AENN01000018.1"/>
</dbReference>
<dbReference type="SUPFAM" id="SSF56059">
    <property type="entry name" value="Glutathione synthetase ATP-binding domain-like"/>
    <property type="match status" value="1"/>
</dbReference>
<dbReference type="GO" id="GO:0006750">
    <property type="term" value="P:glutathione biosynthetic process"/>
    <property type="evidence" value="ECO:0007669"/>
    <property type="project" value="UniProtKB-UniPathway"/>
</dbReference>
<keyword evidence="4 10" id="KW-0317">Glutathione biosynthesis</keyword>
<dbReference type="Pfam" id="PF04262">
    <property type="entry name" value="Glu_cys_ligase"/>
    <property type="match status" value="1"/>
</dbReference>
<dbReference type="EMBL" id="AENN01000018">
    <property type="protein sequence ID" value="EFR30536.1"/>
    <property type="molecule type" value="Genomic_DNA"/>
</dbReference>
<evidence type="ECO:0000256" key="5">
    <source>
        <dbReference type="ARBA" id="ARBA00022741"/>
    </source>
</evidence>
<dbReference type="UniPathway" id="UPA00142">
    <property type="reaction ID" value="UER00209"/>
</dbReference>
<feature type="domain" description="ATP-grasp" evidence="11">
    <location>
        <begin position="495"/>
        <end position="756"/>
    </location>
</feature>
<sequence length="759" mass="86099">MTISTQWFQPSDIPQLFESTVGIEKESLRLDNQGNFSQHTHDSGGLGGRDYHPYIQTDFAEAQLELITPPLKQNQDLINWLAGLHQITAAAYPEDLIWPASPPAKLNSDRDTIPVAKLSNSKEVAYREHLVQVYGKDVQLVSGIHYNFQIKPQLVHKLVGSRFPSFIQATNQIYFELGRRYFRYRWLLTYLFGVSPYVDSTYESKLFGTPPQTIMRSIRQSRYGYRNANSINIDYSSLTSMIESIEKAVNDNFLSLEKELYRDVRFRGGQKVRDFLCQGIKYLEFRNFDLNPFTPYGITKDQIDFIKLFLISLLFLEGETDDASVNLGNRLNQAVAEAHPQTPCPDLEEGKLLCQSMREVAQVLKENSQIDLLPLVEKAEAALEDSKLTLAGQLINECPDPANFLAWGLEQAREFKQGYQKRPYHLHGFENFELSTQDVIKEALKVGLKLEIVDPMDNLIKVSHQGHQEYIRNGNMTAKDSLISYFLMENKVATKDILKEAGIYVPQGQHFNEIDEASHYYPFLPEQGFVVKPKNTNYGLGISIFKTLPSQSQYRQALEIAFEEDNTILVESFVPGDELRFYVQAGEVLAVCERQPAQVVGDGKHTISQLIDQANQHPLRGPKHFAPMTLLEKGKTEALQLEANQLSFESIPDKDQVVYLRENSNVSTGGLSIDRTDQVYDDYNAIAIQAAEALGTTFCGVDILIKDYTAPIKQTGDYGVIEANFNPAMSIHRFVGQGQDRYLGRAVLQELFPELTWPQ</sequence>
<proteinExistence type="inferred from homology"/>
<dbReference type="AlphaFoldDB" id="E4KRG2"/>
<keyword evidence="7" id="KW-0511">Multifunctional enzyme</keyword>
<keyword evidence="5 9" id="KW-0547">Nucleotide-binding</keyword>
<evidence type="ECO:0000256" key="3">
    <source>
        <dbReference type="ARBA" id="ARBA00022598"/>
    </source>
</evidence>
<dbReference type="InterPro" id="IPR040657">
    <property type="entry name" value="GshAB_ATP-grasp"/>
</dbReference>
<dbReference type="InterPro" id="IPR007370">
    <property type="entry name" value="Glu_cys_ligase"/>
</dbReference>
<dbReference type="Pfam" id="PF18419">
    <property type="entry name" value="ATP-grasp_6"/>
    <property type="match status" value="1"/>
</dbReference>
<reference evidence="12 13" key="1">
    <citation type="submission" date="2010-10" db="EMBL/GenBank/DDBJ databases">
        <authorList>
            <person name="Durkin A.S."/>
            <person name="Madupu R."/>
            <person name="Torralba M."/>
            <person name="Gillis M."/>
            <person name="Methe B."/>
            <person name="Sutton G."/>
            <person name="Nelson K.E."/>
        </authorList>
    </citation>
    <scope>NUCLEOTIDE SEQUENCE [LARGE SCALE GENOMIC DNA]</scope>
    <source>
        <strain evidence="12 13">ACS-139-V-Col8</strain>
    </source>
</reference>
<dbReference type="SUPFAM" id="SSF55931">
    <property type="entry name" value="Glutamine synthetase/guanido kinase"/>
    <property type="match status" value="1"/>
</dbReference>
<evidence type="ECO:0000256" key="4">
    <source>
        <dbReference type="ARBA" id="ARBA00022684"/>
    </source>
</evidence>
<dbReference type="STRING" id="908337.HMPREF9257_0463"/>
<dbReference type="PANTHER" id="PTHR38761:SF1">
    <property type="entry name" value="GLUTAMATE--CYSTEINE LIGASE"/>
    <property type="match status" value="1"/>
</dbReference>
<dbReference type="PROSITE" id="PS50975">
    <property type="entry name" value="ATP_GRASP"/>
    <property type="match status" value="1"/>
</dbReference>
<dbReference type="InterPro" id="IPR011761">
    <property type="entry name" value="ATP-grasp"/>
</dbReference>
<dbReference type="Proteomes" id="UP000005990">
    <property type="component" value="Unassembled WGS sequence"/>
</dbReference>
<evidence type="ECO:0000313" key="13">
    <source>
        <dbReference type="Proteomes" id="UP000005990"/>
    </source>
</evidence>
<comment type="caution">
    <text evidence="12">The sequence shown here is derived from an EMBL/GenBank/DDBJ whole genome shotgun (WGS) entry which is preliminary data.</text>
</comment>
<dbReference type="Gene3D" id="3.30.470.20">
    <property type="entry name" value="ATP-grasp fold, B domain"/>
    <property type="match status" value="2"/>
</dbReference>
<dbReference type="eggNOG" id="COG1181">
    <property type="taxonomic scope" value="Bacteria"/>
</dbReference>
<comment type="pathway">
    <text evidence="1">Sulfur metabolism; glutathione biosynthesis; glutathione from L-cysteine and L-glutamate: step 1/2.</text>
</comment>
<keyword evidence="3 10" id="KW-0436">Ligase</keyword>
<evidence type="ECO:0000313" key="12">
    <source>
        <dbReference type="EMBL" id="EFR30536.1"/>
    </source>
</evidence>
<dbReference type="EC" id="6.3.2.2" evidence="2"/>
<keyword evidence="13" id="KW-1185">Reference proteome</keyword>
<dbReference type="GO" id="GO:0005829">
    <property type="term" value="C:cytosol"/>
    <property type="evidence" value="ECO:0007669"/>
    <property type="project" value="TreeGrafter"/>
</dbReference>
<evidence type="ECO:0000256" key="10">
    <source>
        <dbReference type="RuleBase" id="RU003544"/>
    </source>
</evidence>
<dbReference type="GO" id="GO:0046872">
    <property type="term" value="F:metal ion binding"/>
    <property type="evidence" value="ECO:0007669"/>
    <property type="project" value="InterPro"/>
</dbReference>
<evidence type="ECO:0000256" key="6">
    <source>
        <dbReference type="ARBA" id="ARBA00022840"/>
    </source>
</evidence>
<evidence type="ECO:0000259" key="11">
    <source>
        <dbReference type="PROSITE" id="PS50975"/>
    </source>
</evidence>
<keyword evidence="6 9" id="KW-0067">ATP-binding</keyword>
<dbReference type="InterPro" id="IPR006334">
    <property type="entry name" value="Glut_cys_ligase"/>
</dbReference>
<evidence type="ECO:0000256" key="8">
    <source>
        <dbReference type="ARBA" id="ARBA00048819"/>
    </source>
</evidence>
<comment type="similarity">
    <text evidence="10">Belongs to the glutamate--cysteine ligase type 1 family.</text>
</comment>